<dbReference type="KEGG" id="tper:IWA51_05255"/>
<feature type="region of interest" description="Disordered" evidence="1">
    <location>
        <begin position="1"/>
        <end position="24"/>
    </location>
</feature>
<dbReference type="EMBL" id="CP064936">
    <property type="protein sequence ID" value="QQA02002.1"/>
    <property type="molecule type" value="Genomic_DNA"/>
</dbReference>
<dbReference type="AlphaFoldDB" id="A0A7T3RF43"/>
<protein>
    <submittedName>
        <fullName evidence="2">Uncharacterized protein</fullName>
    </submittedName>
</protein>
<dbReference type="Proteomes" id="UP000595224">
    <property type="component" value="Chromosome"/>
</dbReference>
<sequence>MAENDVLNEEKVSAGKEELSDKKSSDLGKTILGYIDKGVESSKKGLKIAGNRLSEFGDKSMHRIEISRLNSKLEKTYASIGKLVFEKYTSDPESAQISLSDSDFASNLAEAQNITKEIARHEEFLKK</sequence>
<keyword evidence="3" id="KW-1185">Reference proteome</keyword>
<feature type="compositionally biased region" description="Basic and acidic residues" evidence="1">
    <location>
        <begin position="8"/>
        <end position="24"/>
    </location>
</feature>
<proteinExistence type="predicted"/>
<accession>A0A7T3RF43</accession>
<gene>
    <name evidence="2" type="ORF">IWA51_05255</name>
</gene>
<evidence type="ECO:0000313" key="2">
    <source>
        <dbReference type="EMBL" id="QQA02002.1"/>
    </source>
</evidence>
<name>A0A7T3RF43_9SPIR</name>
<evidence type="ECO:0000313" key="3">
    <source>
        <dbReference type="Proteomes" id="UP000595224"/>
    </source>
</evidence>
<evidence type="ECO:0000256" key="1">
    <source>
        <dbReference type="SAM" id="MobiDB-lite"/>
    </source>
</evidence>
<reference evidence="2 3" key="1">
    <citation type="submission" date="2020-11" db="EMBL/GenBank/DDBJ databases">
        <title>Treponema Peruensis nv. sp., first commensal Treponema isolated from human feces.</title>
        <authorList>
            <person name="Belkhou C."/>
            <person name="Raes J."/>
        </authorList>
    </citation>
    <scope>NUCLEOTIDE SEQUENCE [LARGE SCALE GENOMIC DNA]</scope>
    <source>
        <strain evidence="2 3">RCC2812</strain>
    </source>
</reference>
<organism evidence="2 3">
    <name type="scientific">Treponema peruense</name>
    <dbReference type="NCBI Taxonomy" id="2787628"/>
    <lineage>
        <taxon>Bacteria</taxon>
        <taxon>Pseudomonadati</taxon>
        <taxon>Spirochaetota</taxon>
        <taxon>Spirochaetia</taxon>
        <taxon>Spirochaetales</taxon>
        <taxon>Treponemataceae</taxon>
        <taxon>Treponema</taxon>
    </lineage>
</organism>
<dbReference type="RefSeq" id="WP_198443481.1">
    <property type="nucleotide sequence ID" value="NZ_CBCSHE010000004.1"/>
</dbReference>